<feature type="compositionally biased region" description="Polar residues" evidence="1">
    <location>
        <begin position="271"/>
        <end position="282"/>
    </location>
</feature>
<dbReference type="RefSeq" id="WP_260977347.1">
    <property type="nucleotide sequence ID" value="NZ_JAOANI010000028.1"/>
</dbReference>
<organism evidence="3 4">
    <name type="scientific">Thalassolituus pacificus</name>
    <dbReference type="NCBI Taxonomy" id="2975440"/>
    <lineage>
        <taxon>Bacteria</taxon>
        <taxon>Pseudomonadati</taxon>
        <taxon>Pseudomonadota</taxon>
        <taxon>Gammaproteobacteria</taxon>
        <taxon>Oceanospirillales</taxon>
        <taxon>Oceanospirillaceae</taxon>
        <taxon>Thalassolituus</taxon>
    </lineage>
</organism>
<protein>
    <submittedName>
        <fullName evidence="3">FecR family protein</fullName>
    </submittedName>
</protein>
<evidence type="ECO:0000256" key="1">
    <source>
        <dbReference type="SAM" id="MobiDB-lite"/>
    </source>
</evidence>
<comment type="caution">
    <text evidence="3">The sequence shown here is derived from an EMBL/GenBank/DDBJ whole genome shotgun (WGS) entry which is preliminary data.</text>
</comment>
<reference evidence="3" key="1">
    <citation type="journal article" date="2022" name="Front. Microbiol.">
        <title>Genome-based taxonomic rearrangement of Oceanobacter-related bacteria including the description of Thalassolituus hydrocarbonoclasticus sp. nov. and Thalassolituus pacificus sp. nov. and emended description of the genus Thalassolituus.</title>
        <authorList>
            <person name="Dong C."/>
            <person name="Wei L."/>
            <person name="Wang J."/>
            <person name="Lai Q."/>
            <person name="Huang Z."/>
            <person name="Shao Z."/>
        </authorList>
    </citation>
    <scope>NUCLEOTIDE SEQUENCE</scope>
    <source>
        <strain evidence="3">59MF3M-4</strain>
    </source>
</reference>
<name>A0A9X3ASK0_9GAMM</name>
<dbReference type="PANTHER" id="PTHR38731">
    <property type="entry name" value="LIPL45-RELATED LIPOPROTEIN-RELATED"/>
    <property type="match status" value="1"/>
</dbReference>
<accession>A0A9X3ASK0</accession>
<keyword evidence="4" id="KW-1185">Reference proteome</keyword>
<dbReference type="PANTHER" id="PTHR38731:SF3">
    <property type="entry name" value="BLL6125 PROTEIN"/>
    <property type="match status" value="1"/>
</dbReference>
<feature type="compositionally biased region" description="Acidic residues" evidence="1">
    <location>
        <begin position="260"/>
        <end position="270"/>
    </location>
</feature>
<dbReference type="EMBL" id="JAOANI010000028">
    <property type="protein sequence ID" value="MCT7360515.1"/>
    <property type="molecule type" value="Genomic_DNA"/>
</dbReference>
<feature type="compositionally biased region" description="Polar residues" evidence="1">
    <location>
        <begin position="236"/>
        <end position="246"/>
    </location>
</feature>
<dbReference type="InterPro" id="IPR006860">
    <property type="entry name" value="FecR"/>
</dbReference>
<sequence length="541" mass="57007">MHRIMRSAWPLQALMILTLMLWQTSVRAAELAGHIIMVKGDVSAQAADGSSRNLKRRDEIYINDTISTGAGSRVQIRFIDNALLALQSDSKLSIHAYQEADADGKGEKALMELVEGGFRTLTGTIGKGNKEAYRVDTPVASIGIRGTMYTTLLAKGKLIAGVWKGGITLSSSQGSFNLGQDADFNFGELGNSGFQGMLEAPQELDSADTSSAIPDDDAIAGDDTQDSSNLPPPDPATTSASQTGMNDRTDNRKIPGPLDQDADSGTEETLQESGNLVHNTQSPDIRLTAEEYTALMNSNHIGSIIVNGQVVTASAFKDGRGEPVFVSVDNDNGTDITRYKGASAEMLTGIAGIEWGIWNGTTEVPVTQQLDDNSLAVTVIQSPVLWVIANPVPEGNIPTSGVVSFNGNQAIGIDSQGNNLLSASGSFDLDFSDGAISNGFLSAEYADPRGDSQSVGGNFWNADFTGSINRNGRNSASAEMLFNSGYHGENAELDASASQFNGVLVAPDAGAFTGSFQLIDTNGDSAGGIVIWQQQSTSTTQ</sequence>
<dbReference type="Proteomes" id="UP001147830">
    <property type="component" value="Unassembled WGS sequence"/>
</dbReference>
<dbReference type="AlphaFoldDB" id="A0A9X3ASK0"/>
<feature type="domain" description="FecR protein" evidence="2">
    <location>
        <begin position="64"/>
        <end position="167"/>
    </location>
</feature>
<proteinExistence type="predicted"/>
<gene>
    <name evidence="3" type="ORF">NYR02_15945</name>
</gene>
<evidence type="ECO:0000259" key="2">
    <source>
        <dbReference type="Pfam" id="PF04773"/>
    </source>
</evidence>
<reference evidence="3" key="2">
    <citation type="submission" date="2022-08" db="EMBL/GenBank/DDBJ databases">
        <authorList>
            <person name="Dong C."/>
        </authorList>
    </citation>
    <scope>NUCLEOTIDE SEQUENCE</scope>
    <source>
        <strain evidence="3">59MF3M-4</strain>
    </source>
</reference>
<dbReference type="Pfam" id="PF04773">
    <property type="entry name" value="FecR"/>
    <property type="match status" value="1"/>
</dbReference>
<feature type="compositionally biased region" description="Acidic residues" evidence="1">
    <location>
        <begin position="214"/>
        <end position="225"/>
    </location>
</feature>
<evidence type="ECO:0000313" key="3">
    <source>
        <dbReference type="EMBL" id="MCT7360515.1"/>
    </source>
</evidence>
<feature type="region of interest" description="Disordered" evidence="1">
    <location>
        <begin position="203"/>
        <end position="282"/>
    </location>
</feature>
<evidence type="ECO:0000313" key="4">
    <source>
        <dbReference type="Proteomes" id="UP001147830"/>
    </source>
</evidence>